<dbReference type="RefSeq" id="WP_152214929.1">
    <property type="nucleotide sequence ID" value="NZ_JBAQYD010000027.1"/>
</dbReference>
<gene>
    <name evidence="1" type="ORF">F2P47_04275</name>
</gene>
<dbReference type="Proteomes" id="UP000468901">
    <property type="component" value="Unassembled WGS sequence"/>
</dbReference>
<proteinExistence type="predicted"/>
<organism evidence="1 2">
    <name type="scientific">Parvibaculum sedimenti</name>
    <dbReference type="NCBI Taxonomy" id="2608632"/>
    <lineage>
        <taxon>Bacteria</taxon>
        <taxon>Pseudomonadati</taxon>
        <taxon>Pseudomonadota</taxon>
        <taxon>Alphaproteobacteria</taxon>
        <taxon>Hyphomicrobiales</taxon>
        <taxon>Parvibaculaceae</taxon>
        <taxon>Parvibaculum</taxon>
    </lineage>
</organism>
<keyword evidence="2" id="KW-1185">Reference proteome</keyword>
<dbReference type="EMBL" id="WESC01000003">
    <property type="protein sequence ID" value="KAB7741626.1"/>
    <property type="molecule type" value="Genomic_DNA"/>
</dbReference>
<dbReference type="AlphaFoldDB" id="A0A6N6VQX2"/>
<comment type="caution">
    <text evidence="1">The sequence shown here is derived from an EMBL/GenBank/DDBJ whole genome shotgun (WGS) entry which is preliminary data.</text>
</comment>
<reference evidence="1 2" key="1">
    <citation type="submission" date="2019-09" db="EMBL/GenBank/DDBJ databases">
        <title>Parvibaculum sedimenti sp. nov., isolated from sediment.</title>
        <authorList>
            <person name="Wang Y."/>
        </authorList>
    </citation>
    <scope>NUCLEOTIDE SEQUENCE [LARGE SCALE GENOMIC DNA]</scope>
    <source>
        <strain evidence="1 2">HXT-9</strain>
    </source>
</reference>
<protein>
    <submittedName>
        <fullName evidence="1">Uncharacterized protein</fullName>
    </submittedName>
</protein>
<sequence>MTTARDIASPHFEAAIAEAREKQLSTDAVARIFFEGVLRVWRETRSPEDIRAELLEAAEHLDPDEDFMFMRP</sequence>
<accession>A0A6N6VQX2</accession>
<name>A0A6N6VQX2_9HYPH</name>
<evidence type="ECO:0000313" key="2">
    <source>
        <dbReference type="Proteomes" id="UP000468901"/>
    </source>
</evidence>
<evidence type="ECO:0000313" key="1">
    <source>
        <dbReference type="EMBL" id="KAB7741626.1"/>
    </source>
</evidence>